<evidence type="ECO:0000259" key="2">
    <source>
        <dbReference type="Pfam" id="PF13400"/>
    </source>
</evidence>
<dbReference type="KEGG" id="ppso:QPJ95_21835"/>
<evidence type="ECO:0000313" key="4">
    <source>
        <dbReference type="Proteomes" id="UP001238334"/>
    </source>
</evidence>
<feature type="domain" description="Putative Flp pilus-assembly TadG-like N-terminal" evidence="2">
    <location>
        <begin position="16"/>
        <end position="62"/>
    </location>
</feature>
<reference evidence="3 4" key="1">
    <citation type="submission" date="2023-06" db="EMBL/GenBank/DDBJ databases">
        <title>Parasedimentitalea psychrophila sp. nov., a psychrophilic bacterium isolated from deep-sea sediment.</title>
        <authorList>
            <person name="Li A."/>
        </authorList>
    </citation>
    <scope>NUCLEOTIDE SEQUENCE [LARGE SCALE GENOMIC DNA]</scope>
    <source>
        <strain evidence="3 4">QS115</strain>
    </source>
</reference>
<sequence>MMIRKTLIAFARDTSGVAMAYSLMVLMVLLIAAGFAIDSANVIYTRARLQNAADAAALAGAALIPENTGSITADVRADILAEAVLFAQKNMTTTDHGDVLVQVDVILGFWDSDGALGAPRSFYPEGSPGIAMLNSVATTTRKSSANDNAQPMFLIGMVAADTLDISVSAIAIAPPPSEGKDCMSAGFFALGTAEGGSTNELRDGWCIHGEEGVKFGSQNSIEGGPDAETQSTISMPSPSSNYGEGGFDFGSDNEVVPEEFFDDGSWANNDLPDIVETATIADYLNPAIDFMFDISKPAGHSDHIHAAQDMVDILYDDYPGGYPPGISTIIYSSDNVDIDYNFNNALIVSDKKITIGSDVTMNNVFLLAKENVEIGSNVTIGSSTYCDSPDNSMNFILGAEMAKFGSDVEMFNLQVFAGDYVDWGSNNATVGAVSVFSAGSLKFGSDWDIRGCGGANLLLNYSNTPVSEPLRLVQ</sequence>
<proteinExistence type="predicted"/>
<organism evidence="3 4">
    <name type="scientific">Parasedimentitalea psychrophila</name>
    <dbReference type="NCBI Taxonomy" id="2997337"/>
    <lineage>
        <taxon>Bacteria</taxon>
        <taxon>Pseudomonadati</taxon>
        <taxon>Pseudomonadota</taxon>
        <taxon>Alphaproteobacteria</taxon>
        <taxon>Rhodobacterales</taxon>
        <taxon>Paracoccaceae</taxon>
        <taxon>Parasedimentitalea</taxon>
    </lineage>
</organism>
<protein>
    <submittedName>
        <fullName evidence="3">Pilus assembly protein TadG-related protein</fullName>
    </submittedName>
</protein>
<gene>
    <name evidence="3" type="ORF">QPJ95_21835</name>
</gene>
<dbReference type="EMBL" id="CP127247">
    <property type="protein sequence ID" value="WIY25097.1"/>
    <property type="molecule type" value="Genomic_DNA"/>
</dbReference>
<feature type="region of interest" description="Disordered" evidence="1">
    <location>
        <begin position="216"/>
        <end position="240"/>
    </location>
</feature>
<keyword evidence="4" id="KW-1185">Reference proteome</keyword>
<name>A0A9Y2P2I1_9RHOB</name>
<dbReference type="Pfam" id="PF13400">
    <property type="entry name" value="Tad"/>
    <property type="match status" value="1"/>
</dbReference>
<evidence type="ECO:0000313" key="3">
    <source>
        <dbReference type="EMBL" id="WIY25097.1"/>
    </source>
</evidence>
<feature type="compositionally biased region" description="Polar residues" evidence="1">
    <location>
        <begin position="228"/>
        <end position="240"/>
    </location>
</feature>
<accession>A0A9Y2P2I1</accession>
<dbReference type="AlphaFoldDB" id="A0A9Y2P2I1"/>
<dbReference type="Proteomes" id="UP001238334">
    <property type="component" value="Chromosome"/>
</dbReference>
<dbReference type="RefSeq" id="WP_270919866.1">
    <property type="nucleotide sequence ID" value="NZ_CP127247.1"/>
</dbReference>
<evidence type="ECO:0000256" key="1">
    <source>
        <dbReference type="SAM" id="MobiDB-lite"/>
    </source>
</evidence>
<dbReference type="InterPro" id="IPR028087">
    <property type="entry name" value="Tad_N"/>
</dbReference>